<evidence type="ECO:0000313" key="2">
    <source>
        <dbReference type="EMBL" id="KIK54341.1"/>
    </source>
</evidence>
<reference evidence="2 3" key="1">
    <citation type="submission" date="2014-04" db="EMBL/GenBank/DDBJ databases">
        <title>Evolutionary Origins and Diversification of the Mycorrhizal Mutualists.</title>
        <authorList>
            <consortium name="DOE Joint Genome Institute"/>
            <consortium name="Mycorrhizal Genomics Consortium"/>
            <person name="Kohler A."/>
            <person name="Kuo A."/>
            <person name="Nagy L.G."/>
            <person name="Floudas D."/>
            <person name="Copeland A."/>
            <person name="Barry K.W."/>
            <person name="Cichocki N."/>
            <person name="Veneault-Fourrey C."/>
            <person name="LaButti K."/>
            <person name="Lindquist E.A."/>
            <person name="Lipzen A."/>
            <person name="Lundell T."/>
            <person name="Morin E."/>
            <person name="Murat C."/>
            <person name="Riley R."/>
            <person name="Ohm R."/>
            <person name="Sun H."/>
            <person name="Tunlid A."/>
            <person name="Henrissat B."/>
            <person name="Grigoriev I.V."/>
            <person name="Hibbett D.S."/>
            <person name="Martin F."/>
        </authorList>
    </citation>
    <scope>NUCLEOTIDE SEQUENCE [LARGE SCALE GENOMIC DNA]</scope>
    <source>
        <strain evidence="2 3">FD-317 M1</strain>
    </source>
</reference>
<organism evidence="2 3">
    <name type="scientific">Collybiopsis luxurians FD-317 M1</name>
    <dbReference type="NCBI Taxonomy" id="944289"/>
    <lineage>
        <taxon>Eukaryota</taxon>
        <taxon>Fungi</taxon>
        <taxon>Dikarya</taxon>
        <taxon>Basidiomycota</taxon>
        <taxon>Agaricomycotina</taxon>
        <taxon>Agaricomycetes</taxon>
        <taxon>Agaricomycetidae</taxon>
        <taxon>Agaricales</taxon>
        <taxon>Marasmiineae</taxon>
        <taxon>Omphalotaceae</taxon>
        <taxon>Collybiopsis</taxon>
        <taxon>Collybiopsis luxurians</taxon>
    </lineage>
</organism>
<gene>
    <name evidence="2" type="ORF">GYMLUDRAFT_138525</name>
</gene>
<sequence length="239" mass="28404">LTQMVNLLSTKLELGSPMICLYLLQNPDHYCSHQFVLFYWKSFVLEAQSYWLTEDPRSDNKVVLIWWKGKLIGLSLTFNYMHRPKIHDQYNLYKCLRQFKRVKKPRKKWSSHPIPSDNKENASDDQPPLKEDLDLCFTSGHLLQSSHIVSVTWEFKRVVPNFLGSPLPHPDKGDQEYYCCSMLTFFKPWRSGKDLKTENQTWSEAFDTFQFNEVDLLHMKNMNLHYKCLDLRDDFQAKL</sequence>
<feature type="non-terminal residue" evidence="2">
    <location>
        <position position="1"/>
    </location>
</feature>
<feature type="non-terminal residue" evidence="2">
    <location>
        <position position="239"/>
    </location>
</feature>
<dbReference type="EMBL" id="KN834817">
    <property type="protein sequence ID" value="KIK54341.1"/>
    <property type="molecule type" value="Genomic_DNA"/>
</dbReference>
<evidence type="ECO:0000313" key="3">
    <source>
        <dbReference type="Proteomes" id="UP000053593"/>
    </source>
</evidence>
<accession>A0A0D0BHS1</accession>
<protein>
    <submittedName>
        <fullName evidence="2">Uncharacterized protein</fullName>
    </submittedName>
</protein>
<feature type="compositionally biased region" description="Basic and acidic residues" evidence="1">
    <location>
        <begin position="117"/>
        <end position="127"/>
    </location>
</feature>
<evidence type="ECO:0000256" key="1">
    <source>
        <dbReference type="SAM" id="MobiDB-lite"/>
    </source>
</evidence>
<dbReference type="OrthoDB" id="3259294at2759"/>
<name>A0A0D0BHS1_9AGAR</name>
<dbReference type="HOGENOM" id="CLU_026214_1_0_1"/>
<dbReference type="AlphaFoldDB" id="A0A0D0BHS1"/>
<proteinExistence type="predicted"/>
<feature type="region of interest" description="Disordered" evidence="1">
    <location>
        <begin position="104"/>
        <end position="127"/>
    </location>
</feature>
<keyword evidence="3" id="KW-1185">Reference proteome</keyword>
<dbReference type="Proteomes" id="UP000053593">
    <property type="component" value="Unassembled WGS sequence"/>
</dbReference>